<dbReference type="AlphaFoldDB" id="A0A9J5YNH2"/>
<evidence type="ECO:0000313" key="2">
    <source>
        <dbReference type="EMBL" id="KAG5601493.1"/>
    </source>
</evidence>
<evidence type="ECO:0000313" key="3">
    <source>
        <dbReference type="Proteomes" id="UP000824120"/>
    </source>
</evidence>
<reference evidence="2 3" key="1">
    <citation type="submission" date="2020-09" db="EMBL/GenBank/DDBJ databases">
        <title>De no assembly of potato wild relative species, Solanum commersonii.</title>
        <authorList>
            <person name="Cho K."/>
        </authorList>
    </citation>
    <scope>NUCLEOTIDE SEQUENCE [LARGE SCALE GENOMIC DNA]</scope>
    <source>
        <strain evidence="2">LZ3.2</strain>
        <tissue evidence="2">Leaf</tissue>
    </source>
</reference>
<gene>
    <name evidence="2" type="ORF">H5410_032863</name>
</gene>
<evidence type="ECO:0000256" key="1">
    <source>
        <dbReference type="SAM" id="Phobius"/>
    </source>
</evidence>
<name>A0A9J5YNH2_SOLCO</name>
<dbReference type="Proteomes" id="UP000824120">
    <property type="component" value="Chromosome 6"/>
</dbReference>
<proteinExistence type="predicted"/>
<comment type="caution">
    <text evidence="2">The sequence shown here is derived from an EMBL/GenBank/DDBJ whole genome shotgun (WGS) entry which is preliminary data.</text>
</comment>
<keyword evidence="1" id="KW-1133">Transmembrane helix</keyword>
<keyword evidence="1" id="KW-0472">Membrane</keyword>
<keyword evidence="3" id="KW-1185">Reference proteome</keyword>
<organism evidence="2 3">
    <name type="scientific">Solanum commersonii</name>
    <name type="common">Commerson's wild potato</name>
    <name type="synonym">Commerson's nightshade</name>
    <dbReference type="NCBI Taxonomy" id="4109"/>
    <lineage>
        <taxon>Eukaryota</taxon>
        <taxon>Viridiplantae</taxon>
        <taxon>Streptophyta</taxon>
        <taxon>Embryophyta</taxon>
        <taxon>Tracheophyta</taxon>
        <taxon>Spermatophyta</taxon>
        <taxon>Magnoliopsida</taxon>
        <taxon>eudicotyledons</taxon>
        <taxon>Gunneridae</taxon>
        <taxon>Pentapetalae</taxon>
        <taxon>asterids</taxon>
        <taxon>lamiids</taxon>
        <taxon>Solanales</taxon>
        <taxon>Solanaceae</taxon>
        <taxon>Solanoideae</taxon>
        <taxon>Solaneae</taxon>
        <taxon>Solanum</taxon>
    </lineage>
</organism>
<feature type="transmembrane region" description="Helical" evidence="1">
    <location>
        <begin position="31"/>
        <end position="51"/>
    </location>
</feature>
<keyword evidence="1" id="KW-0812">Transmembrane</keyword>
<sequence>MKILKYYKNIKVKNKIELLASNFNLYIRSRMALTLAVLGLIPNVFVSFQQIPNGAKDPYQLDKSQMPSIRLKYDEANFFVS</sequence>
<accession>A0A9J5YNH2</accession>
<dbReference type="EMBL" id="JACXVP010000006">
    <property type="protein sequence ID" value="KAG5601493.1"/>
    <property type="molecule type" value="Genomic_DNA"/>
</dbReference>
<protein>
    <submittedName>
        <fullName evidence="2">Uncharacterized protein</fullName>
    </submittedName>
</protein>